<comment type="caution">
    <text evidence="1">The sequence shown here is derived from an EMBL/GenBank/DDBJ whole genome shotgun (WGS) entry which is preliminary data.</text>
</comment>
<sequence>MIFKCVSGFFLIGIVSKLSELESARISIDENLKTLVLEKKVFHYKKQWFPFDPVLRRGFHSPSLI</sequence>
<evidence type="ECO:0000313" key="1">
    <source>
        <dbReference type="EMBL" id="EQA63007.1"/>
    </source>
</evidence>
<gene>
    <name evidence="1" type="ORF">LEP1GSC062_4220</name>
</gene>
<name>V6I110_9LEPT</name>
<dbReference type="Proteomes" id="UP000018747">
    <property type="component" value="Unassembled WGS sequence"/>
</dbReference>
<evidence type="ECO:0000313" key="2">
    <source>
        <dbReference type="Proteomes" id="UP000018747"/>
    </source>
</evidence>
<dbReference type="AlphaFoldDB" id="V6I110"/>
<organism evidence="1 2">
    <name type="scientific">Leptospira alexanderi serovar Manhao 3 str. L 60</name>
    <dbReference type="NCBI Taxonomy" id="1049759"/>
    <lineage>
        <taxon>Bacteria</taxon>
        <taxon>Pseudomonadati</taxon>
        <taxon>Spirochaetota</taxon>
        <taxon>Spirochaetia</taxon>
        <taxon>Leptospirales</taxon>
        <taxon>Leptospiraceae</taxon>
        <taxon>Leptospira</taxon>
    </lineage>
</organism>
<reference evidence="1" key="1">
    <citation type="submission" date="2013-05" db="EMBL/GenBank/DDBJ databases">
        <authorList>
            <person name="Harkins D.M."/>
            <person name="Durkin A.S."/>
            <person name="Brinkac L.M."/>
            <person name="Haft D.H."/>
            <person name="Selengut J.D."/>
            <person name="Sanka R."/>
            <person name="DePew J."/>
            <person name="Purushe J."/>
            <person name="Hartskeerl R.A."/>
            <person name="Ahmed A."/>
            <person name="van der Linden H."/>
            <person name="Goris M.G.A."/>
            <person name="Vinetz J.M."/>
            <person name="Sutton G.G."/>
            <person name="Nierman W.C."/>
            <person name="Fouts D.E."/>
        </authorList>
    </citation>
    <scope>NUCLEOTIDE SEQUENCE [LARGE SCALE GENOMIC DNA]</scope>
    <source>
        <strain evidence="1">L 60</strain>
    </source>
</reference>
<protein>
    <submittedName>
        <fullName evidence="1">Uncharacterized protein</fullName>
    </submittedName>
</protein>
<proteinExistence type="predicted"/>
<dbReference type="EMBL" id="AHMT02000026">
    <property type="protein sequence ID" value="EQA63007.1"/>
    <property type="molecule type" value="Genomic_DNA"/>
</dbReference>
<accession>V6I110</accession>
<keyword evidence="2" id="KW-1185">Reference proteome</keyword>